<proteinExistence type="inferred from homology"/>
<dbReference type="PROSITE" id="PS51715">
    <property type="entry name" value="G_GB1_RHD3"/>
    <property type="match status" value="1"/>
</dbReference>
<organism evidence="13 14">
    <name type="scientific">Chlamydomonas eustigma</name>
    <dbReference type="NCBI Taxonomy" id="1157962"/>
    <lineage>
        <taxon>Eukaryota</taxon>
        <taxon>Viridiplantae</taxon>
        <taxon>Chlorophyta</taxon>
        <taxon>core chlorophytes</taxon>
        <taxon>Chlorophyceae</taxon>
        <taxon>CS clade</taxon>
        <taxon>Chlamydomonadales</taxon>
        <taxon>Chlamydomonadaceae</taxon>
        <taxon>Chlamydomonas</taxon>
    </lineage>
</organism>
<reference evidence="13 14" key="1">
    <citation type="submission" date="2017-08" db="EMBL/GenBank/DDBJ databases">
        <title>Acidophilic green algal genome provides insights into adaptation to an acidic environment.</title>
        <authorList>
            <person name="Hirooka S."/>
            <person name="Hirose Y."/>
            <person name="Kanesaki Y."/>
            <person name="Higuchi S."/>
            <person name="Fujiwara T."/>
            <person name="Onuma R."/>
            <person name="Era A."/>
            <person name="Ohbayashi R."/>
            <person name="Uzuka A."/>
            <person name="Nozaki H."/>
            <person name="Yoshikawa H."/>
            <person name="Miyagishima S.Y."/>
        </authorList>
    </citation>
    <scope>NUCLEOTIDE SEQUENCE [LARGE SCALE GENOMIC DNA]</scope>
    <source>
        <strain evidence="13 14">NIES-2499</strain>
    </source>
</reference>
<dbReference type="AlphaFoldDB" id="A0A250WQ40"/>
<dbReference type="GO" id="GO:0005525">
    <property type="term" value="F:GTP binding"/>
    <property type="evidence" value="ECO:0007669"/>
    <property type="project" value="UniProtKB-UniRule"/>
</dbReference>
<comment type="caution">
    <text evidence="13">The sequence shown here is derived from an EMBL/GenBank/DDBJ whole genome shotgun (WGS) entry which is preliminary data.</text>
</comment>
<keyword evidence="6" id="KW-0175">Coiled coil</keyword>
<sequence>MSSLEAPVVQVIDGAGNFNAQDLRQFATDNGLAGQKQNYQIVAIMGPQSSGKSTLLNHVFGTSFVMMDAMSGRSQTTKGIWMARSPKINEPFTFVMDLEGSDGRERGEDDTNFERQSALFALSIADVLLVNIWCHDIGREQGSGKPLLKTIFQVNLKLFSPEPDRRKTVLLFVLRDKTKTPLPRLVETMEADLIKMWESISKPAQYKESQINDFFEIQYAGLPHFEEKYEDFLADSVVLRRRFTVDADDSLYRSGDKLPGDAFTFSAGSIWEVIKSQKDLNLPAHKVMVANVRCAEIKEDQLRNLLSDQAWKALEASAGSGEVVSGFGKIAHGLVDSCVRGYEEEAMYFDPRVRDEVLQDLQSKVQSLLQPLYQKQVSTLGSLRLRDMQQKIKLGSMSSAASAEGFADLTLRLKTETIATFKDSFEAHLRVPGMPWDGETELEAFTATVEEDISKLRSENIAAALSKAERQLGPLLSGPVISLLDTCPVGLWNRLNSACQQAAAAAEKIAAQFLVGYDLTEGEIQTLSYKLATLARSKLEGHVREAALTRMSRMKDKFTEMFTLDANKTPHMWTPRQDIPKLAREARLAAAHVIAQLAILRIVDPGMGAASQKQLSKAYESVEDSILHLAKADLHQKQQQEISHSSDAESEPTFVDIMSAAAWPGVEDDRVLLQPHDVRTSWREFLSNSNVSVQQALSAQQANKLASNRAPPLWAIVAILLLGWNEFISLLCSPLYLLLGLLIFLFGRTLYFELDVDGEMQKGSLPGVISLANKFVPATRAVMSKTLVSMQSFASHLPEHATRASKYLSQDEVQMTELNSNAPSHSSISEHSVNHTSGTHSGEGTAESSMRRRVAPQSRSVTQN</sequence>
<keyword evidence="1 9" id="KW-0812">Transmembrane</keyword>
<dbReference type="GO" id="GO:0016320">
    <property type="term" value="P:endoplasmic reticulum membrane fusion"/>
    <property type="evidence" value="ECO:0007669"/>
    <property type="project" value="TreeGrafter"/>
</dbReference>
<dbReference type="EC" id="3.6.5.-" evidence="9"/>
<evidence type="ECO:0000259" key="12">
    <source>
        <dbReference type="PROSITE" id="PS51715"/>
    </source>
</evidence>
<dbReference type="GO" id="GO:0005789">
    <property type="term" value="C:endoplasmic reticulum membrane"/>
    <property type="evidence" value="ECO:0007669"/>
    <property type="project" value="UniProtKB-SubCell"/>
</dbReference>
<keyword evidence="2 9" id="KW-0547">Nucleotide-binding</keyword>
<feature type="region of interest" description="Disordered" evidence="10">
    <location>
        <begin position="819"/>
        <end position="864"/>
    </location>
</feature>
<evidence type="ECO:0000256" key="11">
    <source>
        <dbReference type="SAM" id="Phobius"/>
    </source>
</evidence>
<evidence type="ECO:0000256" key="5">
    <source>
        <dbReference type="ARBA" id="ARBA00022989"/>
    </source>
</evidence>
<dbReference type="GO" id="GO:0003924">
    <property type="term" value="F:GTPase activity"/>
    <property type="evidence" value="ECO:0007669"/>
    <property type="project" value="UniProtKB-UniRule"/>
</dbReference>
<evidence type="ECO:0000256" key="2">
    <source>
        <dbReference type="ARBA" id="ARBA00022741"/>
    </source>
</evidence>
<evidence type="ECO:0000256" key="6">
    <source>
        <dbReference type="ARBA" id="ARBA00023054"/>
    </source>
</evidence>
<dbReference type="SUPFAM" id="SSF52540">
    <property type="entry name" value="P-loop containing nucleoside triphosphate hydrolases"/>
    <property type="match status" value="1"/>
</dbReference>
<gene>
    <name evidence="13" type="ORF">CEUSTIGMA_g366.t1</name>
</gene>
<evidence type="ECO:0000256" key="10">
    <source>
        <dbReference type="SAM" id="MobiDB-lite"/>
    </source>
</evidence>
<evidence type="ECO:0000256" key="8">
    <source>
        <dbReference type="ARBA" id="ARBA00023136"/>
    </source>
</evidence>
<dbReference type="InterPro" id="IPR027417">
    <property type="entry name" value="P-loop_NTPase"/>
</dbReference>
<keyword evidence="4 9" id="KW-0256">Endoplasmic reticulum</keyword>
<feature type="topological domain" description="Lumenal" evidence="9">
    <location>
        <begin position="732"/>
        <end position="734"/>
    </location>
</feature>
<dbReference type="FunFam" id="3.40.50.300:FF:002271">
    <property type="entry name" value="Protein ROOT HAIR DEFECTIVE 3 homolog"/>
    <property type="match status" value="1"/>
</dbReference>
<accession>A0A250WQ40</accession>
<evidence type="ECO:0000256" key="7">
    <source>
        <dbReference type="ARBA" id="ARBA00023134"/>
    </source>
</evidence>
<dbReference type="InterPro" id="IPR030386">
    <property type="entry name" value="G_GB1_RHD3_dom"/>
</dbReference>
<dbReference type="STRING" id="1157962.A0A250WQ40"/>
<keyword evidence="14" id="KW-1185">Reference proteome</keyword>
<feature type="domain" description="GB1/RHD3-type G" evidence="12">
    <location>
        <begin position="36"/>
        <end position="257"/>
    </location>
</feature>
<dbReference type="Proteomes" id="UP000232323">
    <property type="component" value="Unassembled WGS sequence"/>
</dbReference>
<dbReference type="PANTHER" id="PTHR45923">
    <property type="entry name" value="PROTEIN SEY1"/>
    <property type="match status" value="1"/>
</dbReference>
<evidence type="ECO:0000256" key="9">
    <source>
        <dbReference type="HAMAP-Rule" id="MF_03109"/>
    </source>
</evidence>
<evidence type="ECO:0000256" key="4">
    <source>
        <dbReference type="ARBA" id="ARBA00022824"/>
    </source>
</evidence>
<dbReference type="CDD" id="cd01851">
    <property type="entry name" value="GBP"/>
    <property type="match status" value="1"/>
</dbReference>
<evidence type="ECO:0000313" key="14">
    <source>
        <dbReference type="Proteomes" id="UP000232323"/>
    </source>
</evidence>
<dbReference type="Pfam" id="PF20428">
    <property type="entry name" value="Sey1_3HB"/>
    <property type="match status" value="1"/>
</dbReference>
<evidence type="ECO:0000313" key="13">
    <source>
        <dbReference type="EMBL" id="GAX72911.1"/>
    </source>
</evidence>
<dbReference type="Gene3D" id="3.40.50.300">
    <property type="entry name" value="P-loop containing nucleotide triphosphate hydrolases"/>
    <property type="match status" value="1"/>
</dbReference>
<dbReference type="InterPro" id="IPR046758">
    <property type="entry name" value="Sey1/RHD3-like_3HB"/>
</dbReference>
<feature type="binding site" evidence="9">
    <location>
        <begin position="46"/>
        <end position="53"/>
    </location>
    <ligand>
        <name>GTP</name>
        <dbReference type="ChEBI" id="CHEBI:37565"/>
    </ligand>
</feature>
<evidence type="ECO:0000256" key="1">
    <source>
        <dbReference type="ARBA" id="ARBA00022692"/>
    </source>
</evidence>
<feature type="transmembrane region" description="Helical" evidence="11">
    <location>
        <begin position="713"/>
        <end position="746"/>
    </location>
</feature>
<keyword evidence="3 9" id="KW-0378">Hydrolase</keyword>
<dbReference type="EMBL" id="BEGY01000001">
    <property type="protein sequence ID" value="GAX72911.1"/>
    <property type="molecule type" value="Genomic_DNA"/>
</dbReference>
<dbReference type="HAMAP" id="MF_03109">
    <property type="entry name" value="Sey1"/>
    <property type="match status" value="1"/>
</dbReference>
<keyword evidence="5 9" id="KW-1133">Transmembrane helix</keyword>
<evidence type="ECO:0000256" key="3">
    <source>
        <dbReference type="ARBA" id="ARBA00022801"/>
    </source>
</evidence>
<comment type="similarity">
    <text evidence="9">Belongs to the TRAFAC class dynamin-like GTPase superfamily. GB1/RHD3 GTPase family. RHD3 subfamily.</text>
</comment>
<keyword evidence="7 9" id="KW-0342">GTP-binding</keyword>
<feature type="topological domain" description="Cytoplasmic" evidence="9">
    <location>
        <begin position="756"/>
        <end position="864"/>
    </location>
</feature>
<protein>
    <recommendedName>
        <fullName evidence="9">Protein ROOT HAIR DEFECTIVE 3 homolog</fullName>
        <ecNumber evidence="9">3.6.5.-</ecNumber>
    </recommendedName>
    <alternativeName>
        <fullName evidence="9">Protein SEY1 homolog</fullName>
    </alternativeName>
</protein>
<feature type="compositionally biased region" description="Polar residues" evidence="10">
    <location>
        <begin position="819"/>
        <end position="848"/>
    </location>
</feature>
<dbReference type="Pfam" id="PF05879">
    <property type="entry name" value="RHD3_GTPase"/>
    <property type="match status" value="1"/>
</dbReference>
<keyword evidence="8 9" id="KW-0472">Membrane</keyword>
<dbReference type="InterPro" id="IPR008803">
    <property type="entry name" value="RHD3/Sey1"/>
</dbReference>
<dbReference type="PANTHER" id="PTHR45923:SF2">
    <property type="entry name" value="PROTEIN SEY1"/>
    <property type="match status" value="1"/>
</dbReference>
<comment type="subcellular location">
    <subcellularLocation>
        <location evidence="9">Endoplasmic reticulum membrane</location>
        <topology evidence="9">Multi-pass membrane protein</topology>
    </subcellularLocation>
</comment>
<comment type="function">
    <text evidence="9">Probable GTP-binding protein that may be involved in cell development.</text>
</comment>
<name>A0A250WQ40_9CHLO</name>
<feature type="topological domain" description="Cytoplasmic" evidence="9">
    <location>
        <begin position="1"/>
        <end position="710"/>
    </location>
</feature>
<dbReference type="OrthoDB" id="1597724at2759"/>